<dbReference type="PANTHER" id="PTHR30244:SF42">
    <property type="entry name" value="UDP-2-ACETAMIDO-2-DEOXY-3-OXO-D-GLUCURONATE AMINOTRANSFERASE"/>
    <property type="match status" value="1"/>
</dbReference>
<dbReference type="CDD" id="cd00616">
    <property type="entry name" value="AHBA_syn"/>
    <property type="match status" value="1"/>
</dbReference>
<dbReference type="SUPFAM" id="SSF53383">
    <property type="entry name" value="PLP-dependent transferases"/>
    <property type="match status" value="1"/>
</dbReference>
<evidence type="ECO:0000313" key="5">
    <source>
        <dbReference type="Proteomes" id="UP000253490"/>
    </source>
</evidence>
<dbReference type="AlphaFoldDB" id="A0A366IGP8"/>
<evidence type="ECO:0000313" key="4">
    <source>
        <dbReference type="EMBL" id="RBP69090.1"/>
    </source>
</evidence>
<accession>A0A366IGP8</accession>
<feature type="modified residue" description="N6-(pyridoxal phosphate)lysine" evidence="2">
    <location>
        <position position="191"/>
    </location>
</feature>
<dbReference type="GO" id="GO:0000271">
    <property type="term" value="P:polysaccharide biosynthetic process"/>
    <property type="evidence" value="ECO:0007669"/>
    <property type="project" value="TreeGrafter"/>
</dbReference>
<sequence>MEFRDLKAQYNKYKTEIDSAIQEVLSNTNFIGGKEVDTLERRLAEYVGVKNCITCANGTEAMTLVMMAWDIKEGDAVFVPDFTFFSTGEVVSFRGATPVFVDVDKDTFNIDTVKLEEAINEVLEEGKLAPKVIIPVDLFGLPADYIEIERIAKKYNLKILEDGAQGFGGSINGKKACGFGDAATTSFFPAKPLGCYGDGGAIFTNDENLANLLKSYKIHGKGDNKYDNVRIGVNSRLDSIQAAVLNIKLTAFTNHELEDVNRAYKLYTERLKGIVQTPIIPEGYVSSFAQYTIKLENKEIRDNLQARLKENSIPSMIYYVKPMHKQEAFSYLENKDCDFEITNKLCETVLSLPMHPYLSEQDIINISKVIIDFLN</sequence>
<dbReference type="GO" id="GO:0030170">
    <property type="term" value="F:pyridoxal phosphate binding"/>
    <property type="evidence" value="ECO:0007669"/>
    <property type="project" value="TreeGrafter"/>
</dbReference>
<dbReference type="InterPro" id="IPR015424">
    <property type="entry name" value="PyrdxlP-dep_Trfase"/>
</dbReference>
<dbReference type="InterPro" id="IPR015422">
    <property type="entry name" value="PyrdxlP-dep_Trfase_small"/>
</dbReference>
<evidence type="ECO:0000256" key="1">
    <source>
        <dbReference type="PIRSR" id="PIRSR000390-1"/>
    </source>
</evidence>
<protein>
    <submittedName>
        <fullName evidence="4">dTDP-4-amino-4,6-dideoxygalactose transaminase</fullName>
    </submittedName>
</protein>
<reference evidence="4 5" key="1">
    <citation type="submission" date="2018-06" db="EMBL/GenBank/DDBJ databases">
        <title>Genomic Encyclopedia of Type Strains, Phase IV (KMG-IV): sequencing the most valuable type-strain genomes for metagenomic binning, comparative biology and taxonomic classification.</title>
        <authorList>
            <person name="Goeker M."/>
        </authorList>
    </citation>
    <scope>NUCLEOTIDE SEQUENCE [LARGE SCALE GENOMIC DNA]</scope>
    <source>
        <strain evidence="4 5">DSM 22112</strain>
    </source>
</reference>
<dbReference type="InterPro" id="IPR015421">
    <property type="entry name" value="PyrdxlP-dep_Trfase_major"/>
</dbReference>
<dbReference type="GO" id="GO:0008483">
    <property type="term" value="F:transaminase activity"/>
    <property type="evidence" value="ECO:0007669"/>
    <property type="project" value="TreeGrafter"/>
</dbReference>
<name>A0A366IGP8_9FIRM</name>
<dbReference type="PIRSF" id="PIRSF000390">
    <property type="entry name" value="PLP_StrS"/>
    <property type="match status" value="1"/>
</dbReference>
<dbReference type="Proteomes" id="UP000253490">
    <property type="component" value="Unassembled WGS sequence"/>
</dbReference>
<evidence type="ECO:0000256" key="3">
    <source>
        <dbReference type="RuleBase" id="RU004508"/>
    </source>
</evidence>
<dbReference type="PANTHER" id="PTHR30244">
    <property type="entry name" value="TRANSAMINASE"/>
    <property type="match status" value="1"/>
</dbReference>
<evidence type="ECO:0000256" key="2">
    <source>
        <dbReference type="PIRSR" id="PIRSR000390-2"/>
    </source>
</evidence>
<feature type="active site" description="Proton acceptor" evidence="1">
    <location>
        <position position="191"/>
    </location>
</feature>
<gene>
    <name evidence="4" type="ORF">DES36_102234</name>
</gene>
<comment type="caution">
    <text evidence="4">The sequence shown here is derived from an EMBL/GenBank/DDBJ whole genome shotgun (WGS) entry which is preliminary data.</text>
</comment>
<comment type="similarity">
    <text evidence="3">Belongs to the DegT/DnrJ/EryC1 family.</text>
</comment>
<dbReference type="Pfam" id="PF01041">
    <property type="entry name" value="DegT_DnrJ_EryC1"/>
    <property type="match status" value="1"/>
</dbReference>
<keyword evidence="5" id="KW-1185">Reference proteome</keyword>
<dbReference type="OrthoDB" id="9810913at2"/>
<dbReference type="InterPro" id="IPR000653">
    <property type="entry name" value="DegT/StrS_aminotransferase"/>
</dbReference>
<dbReference type="Gene3D" id="3.90.1150.10">
    <property type="entry name" value="Aspartate Aminotransferase, domain 1"/>
    <property type="match status" value="1"/>
</dbReference>
<organism evidence="4 5">
    <name type="scientific">Alkalibaculum bacchi</name>
    <dbReference type="NCBI Taxonomy" id="645887"/>
    <lineage>
        <taxon>Bacteria</taxon>
        <taxon>Bacillati</taxon>
        <taxon>Bacillota</taxon>
        <taxon>Clostridia</taxon>
        <taxon>Eubacteriales</taxon>
        <taxon>Eubacteriaceae</taxon>
        <taxon>Alkalibaculum</taxon>
    </lineage>
</organism>
<dbReference type="RefSeq" id="WP_113919653.1">
    <property type="nucleotide sequence ID" value="NZ_QNRX01000002.1"/>
</dbReference>
<proteinExistence type="inferred from homology"/>
<keyword evidence="2 3" id="KW-0663">Pyridoxal phosphate</keyword>
<dbReference type="Gene3D" id="3.40.640.10">
    <property type="entry name" value="Type I PLP-dependent aspartate aminotransferase-like (Major domain)"/>
    <property type="match status" value="1"/>
</dbReference>
<dbReference type="EMBL" id="QNRX01000002">
    <property type="protein sequence ID" value="RBP69090.1"/>
    <property type="molecule type" value="Genomic_DNA"/>
</dbReference>